<dbReference type="Proteomes" id="UP000272942">
    <property type="component" value="Unassembled WGS sequence"/>
</dbReference>
<evidence type="ECO:0000313" key="2">
    <source>
        <dbReference type="Proteomes" id="UP000272942"/>
    </source>
</evidence>
<reference evidence="3" key="1">
    <citation type="submission" date="2016-06" db="UniProtKB">
        <authorList>
            <consortium name="WormBaseParasite"/>
        </authorList>
    </citation>
    <scope>IDENTIFICATION</scope>
</reference>
<keyword evidence="2" id="KW-1185">Reference proteome</keyword>
<dbReference type="EMBL" id="UZAN01003075">
    <property type="protein sequence ID" value="VDP28398.1"/>
    <property type="molecule type" value="Genomic_DNA"/>
</dbReference>
<reference evidence="1 2" key="2">
    <citation type="submission" date="2018-11" db="EMBL/GenBank/DDBJ databases">
        <authorList>
            <consortium name="Pathogen Informatics"/>
        </authorList>
    </citation>
    <scope>NUCLEOTIDE SEQUENCE [LARGE SCALE GENOMIC DNA]</scope>
    <source>
        <strain evidence="1 2">Egypt</strain>
    </source>
</reference>
<evidence type="ECO:0000313" key="3">
    <source>
        <dbReference type="WBParaSite" id="ECPE_0000075401-mRNA-1"/>
    </source>
</evidence>
<name>A0A183A1B9_9TREM</name>
<accession>A0A183A1B9</accession>
<dbReference type="WBParaSite" id="ECPE_0000075401-mRNA-1">
    <property type="protein sequence ID" value="ECPE_0000075401-mRNA-1"/>
    <property type="gene ID" value="ECPE_0000075401"/>
</dbReference>
<proteinExistence type="predicted"/>
<gene>
    <name evidence="1" type="ORF">ECPE_LOCUS754</name>
</gene>
<dbReference type="AlphaFoldDB" id="A0A183A1B9"/>
<sequence length="75" mass="8601">MDPQTEKEVSARHVLAATQQEYGKPVDQFLQKLHSFAGDCNFLSVSVEKRRDDAIRNAFITGLMSNNIFQRLMEK</sequence>
<protein>
    <submittedName>
        <fullName evidence="1 3">Uncharacterized protein</fullName>
    </submittedName>
</protein>
<organism evidence="3">
    <name type="scientific">Echinostoma caproni</name>
    <dbReference type="NCBI Taxonomy" id="27848"/>
    <lineage>
        <taxon>Eukaryota</taxon>
        <taxon>Metazoa</taxon>
        <taxon>Spiralia</taxon>
        <taxon>Lophotrochozoa</taxon>
        <taxon>Platyhelminthes</taxon>
        <taxon>Trematoda</taxon>
        <taxon>Digenea</taxon>
        <taxon>Plagiorchiida</taxon>
        <taxon>Echinostomata</taxon>
        <taxon>Echinostomatoidea</taxon>
        <taxon>Echinostomatidae</taxon>
        <taxon>Echinostoma</taxon>
    </lineage>
</organism>
<dbReference type="OrthoDB" id="6228606at2759"/>
<evidence type="ECO:0000313" key="1">
    <source>
        <dbReference type="EMBL" id="VDP28398.1"/>
    </source>
</evidence>